<sequence>MFRALKQVAATTATAFALTLMAAAPGAYASAPLNDSDHQFCSVLTVYTDRGWEDRITVSEHRIHEFDKMADMFDTARAEGWYERKMGIWEPGRQDCLWVNPMAKWTIQEFWDEYKAAFKAQPKATTSATGTARVGSTLSAKFASKAIPKQALKFAWLRDGKAIKGASKATYKLTASDAGHKVSVKITRSAYNYKPVTTASKAVKVAAGASKAGKVAVSGTAKVAKKVTARATGWASGTRLSYQWLRNGKSIKGATKASYTLTRADKGKKISVKVTGKRAGYTTVARTSGAKKVS</sequence>
<gene>
    <name evidence="2" type="ORF">DWB68_03990</name>
</gene>
<keyword evidence="1" id="KW-0732">Signal</keyword>
<comment type="caution">
    <text evidence="2">The sequence shown here is derived from an EMBL/GenBank/DDBJ whole genome shotgun (WGS) entry which is preliminary data.</text>
</comment>
<organism evidence="2 3">
    <name type="scientific">Galactobacter valiniphilus</name>
    <dbReference type="NCBI Taxonomy" id="2676122"/>
    <lineage>
        <taxon>Bacteria</taxon>
        <taxon>Bacillati</taxon>
        <taxon>Actinomycetota</taxon>
        <taxon>Actinomycetes</taxon>
        <taxon>Micrococcales</taxon>
        <taxon>Micrococcaceae</taxon>
        <taxon>Galactobacter</taxon>
    </lineage>
</organism>
<name>A0A399JFP8_9MICC</name>
<reference evidence="2 3" key="1">
    <citation type="submission" date="2018-07" db="EMBL/GenBank/DDBJ databases">
        <title>Arthrobacter sp. nov., isolated from raw cow's milk with high bacterial count.</title>
        <authorList>
            <person name="Hahne J."/>
            <person name="Isele D."/>
            <person name="Lipski A."/>
        </authorList>
    </citation>
    <scope>NUCLEOTIDE SEQUENCE [LARGE SCALE GENOMIC DNA]</scope>
    <source>
        <strain evidence="2 3">JZ R-35</strain>
    </source>
</reference>
<protein>
    <submittedName>
        <fullName evidence="2">Uncharacterized protein</fullName>
    </submittedName>
</protein>
<evidence type="ECO:0000313" key="2">
    <source>
        <dbReference type="EMBL" id="RII42952.1"/>
    </source>
</evidence>
<dbReference type="Gene3D" id="2.60.40.2700">
    <property type="match status" value="2"/>
</dbReference>
<accession>A0A399JFP8</accession>
<keyword evidence="3" id="KW-1185">Reference proteome</keyword>
<evidence type="ECO:0000256" key="1">
    <source>
        <dbReference type="SAM" id="SignalP"/>
    </source>
</evidence>
<dbReference type="RefSeq" id="WP_119423857.1">
    <property type="nucleotide sequence ID" value="NZ_QQXK01000006.1"/>
</dbReference>
<evidence type="ECO:0000313" key="3">
    <source>
        <dbReference type="Proteomes" id="UP000265419"/>
    </source>
</evidence>
<dbReference type="Proteomes" id="UP000265419">
    <property type="component" value="Unassembled WGS sequence"/>
</dbReference>
<feature type="chain" id="PRO_5017209778" evidence="1">
    <location>
        <begin position="30"/>
        <end position="294"/>
    </location>
</feature>
<proteinExistence type="predicted"/>
<feature type="signal peptide" evidence="1">
    <location>
        <begin position="1"/>
        <end position="29"/>
    </location>
</feature>
<dbReference type="EMBL" id="QQXK01000006">
    <property type="protein sequence ID" value="RII42952.1"/>
    <property type="molecule type" value="Genomic_DNA"/>
</dbReference>
<dbReference type="AlphaFoldDB" id="A0A399JFP8"/>